<dbReference type="HOGENOM" id="CLU_2748939_0_0_0"/>
<dbReference type="Proteomes" id="UP000008922">
    <property type="component" value="Chromosome"/>
</dbReference>
<accession>E8N4H5</accession>
<dbReference type="InParanoid" id="E8N4H5"/>
<dbReference type="Gene3D" id="3.10.20.30">
    <property type="match status" value="1"/>
</dbReference>
<dbReference type="Pfam" id="PF02597">
    <property type="entry name" value="ThiS"/>
    <property type="match status" value="1"/>
</dbReference>
<dbReference type="eggNOG" id="COG2104">
    <property type="taxonomic scope" value="Bacteria"/>
</dbReference>
<dbReference type="SUPFAM" id="SSF54285">
    <property type="entry name" value="MoaD/ThiS"/>
    <property type="match status" value="1"/>
</dbReference>
<evidence type="ECO:0008006" key="3">
    <source>
        <dbReference type="Google" id="ProtNLM"/>
    </source>
</evidence>
<dbReference type="InterPro" id="IPR016155">
    <property type="entry name" value="Mopterin_synth/thiamin_S_b"/>
</dbReference>
<name>E8N4H5_ANATU</name>
<reference evidence="1 2" key="1">
    <citation type="submission" date="2010-12" db="EMBL/GenBank/DDBJ databases">
        <title>Whole genome sequence of Anaerolinea thermophila UNI-1.</title>
        <authorList>
            <person name="Narita-Yamada S."/>
            <person name="Kishi E."/>
            <person name="Watanabe Y."/>
            <person name="Takasaki K."/>
            <person name="Ankai A."/>
            <person name="Oguchi A."/>
            <person name="Fukui S."/>
            <person name="Takahashi M."/>
            <person name="Yashiro I."/>
            <person name="Hosoyama A."/>
            <person name="Sekiguchi Y."/>
            <person name="Hanada S."/>
            <person name="Fujita N."/>
        </authorList>
    </citation>
    <scope>NUCLEOTIDE SEQUENCE [LARGE SCALE GENOMIC DNA]</scope>
    <source>
        <strain evidence="2">DSM 14523 / JCM 11388 / NBRC 100420 / UNI-1</strain>
    </source>
</reference>
<dbReference type="CDD" id="cd17506">
    <property type="entry name" value="Ubl_SAMP2_like"/>
    <property type="match status" value="1"/>
</dbReference>
<dbReference type="InterPro" id="IPR003749">
    <property type="entry name" value="ThiS/MoaD-like"/>
</dbReference>
<dbReference type="STRING" id="926569.ANT_13050"/>
<gene>
    <name evidence="1" type="ordered locus">ANT_13050</name>
</gene>
<evidence type="ECO:0000313" key="1">
    <source>
        <dbReference type="EMBL" id="BAJ63339.1"/>
    </source>
</evidence>
<sequence>MEKPTITIRLRDQKYTIQGASTVREALEILQIPPELFLVVRNGELLDGETPLNDGDFLQLVGAISGGSAK</sequence>
<proteinExistence type="predicted"/>
<organism evidence="1 2">
    <name type="scientific">Anaerolinea thermophila (strain DSM 14523 / JCM 11388 / NBRC 100420 / UNI-1)</name>
    <dbReference type="NCBI Taxonomy" id="926569"/>
    <lineage>
        <taxon>Bacteria</taxon>
        <taxon>Bacillati</taxon>
        <taxon>Chloroflexota</taxon>
        <taxon>Anaerolineae</taxon>
        <taxon>Anaerolineales</taxon>
        <taxon>Anaerolineaceae</taxon>
        <taxon>Anaerolinea</taxon>
    </lineage>
</organism>
<keyword evidence="2" id="KW-1185">Reference proteome</keyword>
<protein>
    <recommendedName>
        <fullName evidence="3">Thiamine biosynthesis protein ThiS</fullName>
    </recommendedName>
</protein>
<evidence type="ECO:0000313" key="2">
    <source>
        <dbReference type="Proteomes" id="UP000008922"/>
    </source>
</evidence>
<dbReference type="EMBL" id="AP012029">
    <property type="protein sequence ID" value="BAJ63339.1"/>
    <property type="molecule type" value="Genomic_DNA"/>
</dbReference>
<dbReference type="AlphaFoldDB" id="E8N4H5"/>
<dbReference type="InterPro" id="IPR012675">
    <property type="entry name" value="Beta-grasp_dom_sf"/>
</dbReference>
<dbReference type="KEGG" id="atm:ANT_13050"/>